<dbReference type="Pfam" id="PF02498">
    <property type="entry name" value="Bro-N"/>
    <property type="match status" value="1"/>
</dbReference>
<gene>
    <name evidence="2" type="ORF">J2S36_000226</name>
</gene>
<dbReference type="Proteomes" id="UP001266099">
    <property type="component" value="Unassembled WGS sequence"/>
</dbReference>
<feature type="domain" description="Bro-N" evidence="1">
    <location>
        <begin position="17"/>
        <end position="51"/>
    </location>
</feature>
<name>A0ABU1T034_9ACTO</name>
<protein>
    <submittedName>
        <fullName evidence="2">Prophage antirepressor-like protein</fullName>
    </submittedName>
</protein>
<evidence type="ECO:0000259" key="1">
    <source>
        <dbReference type="Pfam" id="PF02498"/>
    </source>
</evidence>
<keyword evidence="3" id="KW-1185">Reference proteome</keyword>
<dbReference type="EMBL" id="JAVDUJ010000001">
    <property type="protein sequence ID" value="MDR6938683.1"/>
    <property type="molecule type" value="Genomic_DNA"/>
</dbReference>
<evidence type="ECO:0000313" key="2">
    <source>
        <dbReference type="EMBL" id="MDR6938683.1"/>
    </source>
</evidence>
<dbReference type="InterPro" id="IPR003497">
    <property type="entry name" value="BRO_N_domain"/>
</dbReference>
<sequence length="79" mass="8414">MANTALRVFTRAGFGTIRTIDDGGKVMFCGRDVATALGYENPGKAIRDHCKGGVHFVTPLRLLVVSSKPGLLPRVICIG</sequence>
<organism evidence="2 3">
    <name type="scientific">Arcanobacterium hippocoleae</name>
    <dbReference type="NCBI Taxonomy" id="149017"/>
    <lineage>
        <taxon>Bacteria</taxon>
        <taxon>Bacillati</taxon>
        <taxon>Actinomycetota</taxon>
        <taxon>Actinomycetes</taxon>
        <taxon>Actinomycetales</taxon>
        <taxon>Actinomycetaceae</taxon>
        <taxon>Arcanobacterium</taxon>
    </lineage>
</organism>
<proteinExistence type="predicted"/>
<accession>A0ABU1T034</accession>
<reference evidence="2 3" key="1">
    <citation type="submission" date="2023-07" db="EMBL/GenBank/DDBJ databases">
        <title>Sequencing the genomes of 1000 actinobacteria strains.</title>
        <authorList>
            <person name="Klenk H.-P."/>
        </authorList>
    </citation>
    <scope>NUCLEOTIDE SEQUENCE [LARGE SCALE GENOMIC DNA]</scope>
    <source>
        <strain evidence="2 3">DSM 15539</strain>
    </source>
</reference>
<evidence type="ECO:0000313" key="3">
    <source>
        <dbReference type="Proteomes" id="UP001266099"/>
    </source>
</evidence>
<comment type="caution">
    <text evidence="2">The sequence shown here is derived from an EMBL/GenBank/DDBJ whole genome shotgun (WGS) entry which is preliminary data.</text>
</comment>